<reference evidence="2 3" key="1">
    <citation type="journal article" date="2016" name="Nat. Commun.">
        <title>Thousands of microbial genomes shed light on interconnected biogeochemical processes in an aquifer system.</title>
        <authorList>
            <person name="Anantharaman K."/>
            <person name="Brown C.T."/>
            <person name="Hug L.A."/>
            <person name="Sharon I."/>
            <person name="Castelle C.J."/>
            <person name="Probst A.J."/>
            <person name="Thomas B.C."/>
            <person name="Singh A."/>
            <person name="Wilkins M.J."/>
            <person name="Karaoz U."/>
            <person name="Brodie E.L."/>
            <person name="Williams K.H."/>
            <person name="Hubbard S.S."/>
            <person name="Banfield J.F."/>
        </authorList>
    </citation>
    <scope>NUCLEOTIDE SEQUENCE [LARGE SCALE GENOMIC DNA]</scope>
</reference>
<dbReference type="Proteomes" id="UP000176527">
    <property type="component" value="Unassembled WGS sequence"/>
</dbReference>
<gene>
    <name evidence="2" type="ORF">A3F00_05550</name>
</gene>
<evidence type="ECO:0000313" key="3">
    <source>
        <dbReference type="Proteomes" id="UP000176527"/>
    </source>
</evidence>
<keyword evidence="1" id="KW-1133">Transmembrane helix</keyword>
<evidence type="ECO:0000256" key="1">
    <source>
        <dbReference type="SAM" id="Phobius"/>
    </source>
</evidence>
<sequence>MCDLNDLTKPTSLACIPVFLGNIINIAAILAGVATVFLIVWGGIRFITSSGDPVKVEGAKKTITFAIIGFVIIVLSFVIIKVFSGITGVECQFIGVKC</sequence>
<feature type="transmembrane region" description="Helical" evidence="1">
    <location>
        <begin position="62"/>
        <end position="83"/>
    </location>
</feature>
<dbReference type="InterPro" id="IPR043993">
    <property type="entry name" value="T4SS_pilin"/>
</dbReference>
<comment type="caution">
    <text evidence="2">The sequence shown here is derived from an EMBL/GenBank/DDBJ whole genome shotgun (WGS) entry which is preliminary data.</text>
</comment>
<keyword evidence="1" id="KW-0472">Membrane</keyword>
<keyword evidence="1" id="KW-0812">Transmembrane</keyword>
<dbReference type="Pfam" id="PF18895">
    <property type="entry name" value="T4SS_pilin"/>
    <property type="match status" value="1"/>
</dbReference>
<protein>
    <submittedName>
        <fullName evidence="2">Uncharacterized protein</fullName>
    </submittedName>
</protein>
<accession>A0A1F5K8S0</accession>
<evidence type="ECO:0000313" key="2">
    <source>
        <dbReference type="EMBL" id="OGE37316.1"/>
    </source>
</evidence>
<proteinExistence type="predicted"/>
<organism evidence="2 3">
    <name type="scientific">Candidatus Daviesbacteria bacterium RIFCSPHIGHO2_12_FULL_37_11</name>
    <dbReference type="NCBI Taxonomy" id="1797777"/>
    <lineage>
        <taxon>Bacteria</taxon>
        <taxon>Candidatus Daviesiibacteriota</taxon>
    </lineage>
</organism>
<name>A0A1F5K8S0_9BACT</name>
<dbReference type="EMBL" id="MFDE01000046">
    <property type="protein sequence ID" value="OGE37316.1"/>
    <property type="molecule type" value="Genomic_DNA"/>
</dbReference>
<feature type="transmembrane region" description="Helical" evidence="1">
    <location>
        <begin position="20"/>
        <end position="41"/>
    </location>
</feature>
<dbReference type="AlphaFoldDB" id="A0A1F5K8S0"/>